<keyword evidence="1" id="KW-0472">Membrane</keyword>
<accession>A0ABW3TZ59</accession>
<name>A0ABW3TZ59_9BACL</name>
<evidence type="ECO:0000313" key="3">
    <source>
        <dbReference type="Proteomes" id="UP001597231"/>
    </source>
</evidence>
<dbReference type="Proteomes" id="UP001597231">
    <property type="component" value="Unassembled WGS sequence"/>
</dbReference>
<protein>
    <submittedName>
        <fullName evidence="2">ABC transporter permease</fullName>
    </submittedName>
</protein>
<dbReference type="Pfam" id="PF12679">
    <property type="entry name" value="ABC2_membrane_2"/>
    <property type="match status" value="1"/>
</dbReference>
<dbReference type="PANTHER" id="PTHR37305">
    <property type="entry name" value="INTEGRAL MEMBRANE PROTEIN-RELATED"/>
    <property type="match status" value="1"/>
</dbReference>
<feature type="transmembrane region" description="Helical" evidence="1">
    <location>
        <begin position="68"/>
        <end position="94"/>
    </location>
</feature>
<gene>
    <name evidence="2" type="ORF">ACFQ38_13515</name>
</gene>
<sequence length="260" mass="29524">MNDLNVLIRKEWREMSRNYKLYWIPIVFIIFGIIEPVTNYYLPQIMQSVGNLPEGMDFLWPEFTGEDIFISLMGQYQTVGILLFSLAFMGSIAGERKSGTATLLYVRPLSFKNYFLSKWIVINGIALSSVWIGFLAAWYYIRILFNTVPIGELLAFLATYSLWIVFAVTLILFFSASVSTGATAGLSILFLLFFQVIDSVIGAYWKVTPWKLSSYAADQFYHTMDQSGYWMTVGLNSMLILLFIVLGIVASKKNASKTTV</sequence>
<dbReference type="PANTHER" id="PTHR37305:SF1">
    <property type="entry name" value="MEMBRANE PROTEIN"/>
    <property type="match status" value="1"/>
</dbReference>
<feature type="transmembrane region" description="Helical" evidence="1">
    <location>
        <begin position="227"/>
        <end position="250"/>
    </location>
</feature>
<feature type="transmembrane region" description="Helical" evidence="1">
    <location>
        <begin position="186"/>
        <end position="207"/>
    </location>
</feature>
<dbReference type="RefSeq" id="WP_336823334.1">
    <property type="nucleotide sequence ID" value="NZ_JBHTLT010000112.1"/>
</dbReference>
<feature type="transmembrane region" description="Helical" evidence="1">
    <location>
        <begin position="21"/>
        <end position="42"/>
    </location>
</feature>
<organism evidence="2 3">
    <name type="scientific">Sporosarcina contaminans</name>
    <dbReference type="NCBI Taxonomy" id="633403"/>
    <lineage>
        <taxon>Bacteria</taxon>
        <taxon>Bacillati</taxon>
        <taxon>Bacillota</taxon>
        <taxon>Bacilli</taxon>
        <taxon>Bacillales</taxon>
        <taxon>Caryophanaceae</taxon>
        <taxon>Sporosarcina</taxon>
    </lineage>
</organism>
<proteinExistence type="predicted"/>
<keyword evidence="3" id="KW-1185">Reference proteome</keyword>
<feature type="transmembrane region" description="Helical" evidence="1">
    <location>
        <begin position="153"/>
        <end position="174"/>
    </location>
</feature>
<dbReference type="EMBL" id="JBHTLT010000112">
    <property type="protein sequence ID" value="MFD1206111.1"/>
    <property type="molecule type" value="Genomic_DNA"/>
</dbReference>
<reference evidence="3" key="1">
    <citation type="journal article" date="2019" name="Int. J. Syst. Evol. Microbiol.">
        <title>The Global Catalogue of Microorganisms (GCM) 10K type strain sequencing project: providing services to taxonomists for standard genome sequencing and annotation.</title>
        <authorList>
            <consortium name="The Broad Institute Genomics Platform"/>
            <consortium name="The Broad Institute Genome Sequencing Center for Infectious Disease"/>
            <person name="Wu L."/>
            <person name="Ma J."/>
        </authorList>
    </citation>
    <scope>NUCLEOTIDE SEQUENCE [LARGE SCALE GENOMIC DNA]</scope>
    <source>
        <strain evidence="3">CCUG 53915</strain>
    </source>
</reference>
<feature type="transmembrane region" description="Helical" evidence="1">
    <location>
        <begin position="115"/>
        <end position="141"/>
    </location>
</feature>
<evidence type="ECO:0000256" key="1">
    <source>
        <dbReference type="SAM" id="Phobius"/>
    </source>
</evidence>
<keyword evidence="1" id="KW-0812">Transmembrane</keyword>
<evidence type="ECO:0000313" key="2">
    <source>
        <dbReference type="EMBL" id="MFD1206111.1"/>
    </source>
</evidence>
<keyword evidence="1" id="KW-1133">Transmembrane helix</keyword>
<comment type="caution">
    <text evidence="2">The sequence shown here is derived from an EMBL/GenBank/DDBJ whole genome shotgun (WGS) entry which is preliminary data.</text>
</comment>